<accession>A0A139HYB8</accession>
<dbReference type="AlphaFoldDB" id="A0A139HYB8"/>
<dbReference type="Gene3D" id="2.120.10.30">
    <property type="entry name" value="TolB, C-terminal domain"/>
    <property type="match status" value="1"/>
</dbReference>
<dbReference type="InterPro" id="IPR051262">
    <property type="entry name" value="SMP-30/CGR1_Lactonase"/>
</dbReference>
<protein>
    <recommendedName>
        <fullName evidence="2">Pyrroloquinoline quinone-dependent pyranose dehydrogenase beta-propeller domain-containing protein</fullName>
    </recommendedName>
</protein>
<organism evidence="3 4">
    <name type="scientific">Pseudocercospora eumusae</name>
    <dbReference type="NCBI Taxonomy" id="321146"/>
    <lineage>
        <taxon>Eukaryota</taxon>
        <taxon>Fungi</taxon>
        <taxon>Dikarya</taxon>
        <taxon>Ascomycota</taxon>
        <taxon>Pezizomycotina</taxon>
        <taxon>Dothideomycetes</taxon>
        <taxon>Dothideomycetidae</taxon>
        <taxon>Mycosphaerellales</taxon>
        <taxon>Mycosphaerellaceae</taxon>
        <taxon>Pseudocercospora</taxon>
    </lineage>
</organism>
<dbReference type="STRING" id="321146.A0A139HYB8"/>
<dbReference type="InterPro" id="IPR011041">
    <property type="entry name" value="Quinoprot_gluc/sorb_DH_b-prop"/>
</dbReference>
<evidence type="ECO:0000259" key="2">
    <source>
        <dbReference type="Pfam" id="PF22807"/>
    </source>
</evidence>
<feature type="domain" description="Pyrroloquinoline quinone-dependent pyranose dehydrogenase beta-propeller" evidence="2">
    <location>
        <begin position="82"/>
        <end position="470"/>
    </location>
</feature>
<evidence type="ECO:0000256" key="1">
    <source>
        <dbReference type="SAM" id="MobiDB-lite"/>
    </source>
</evidence>
<evidence type="ECO:0000313" key="4">
    <source>
        <dbReference type="Proteomes" id="UP000070133"/>
    </source>
</evidence>
<keyword evidence="4" id="KW-1185">Reference proteome</keyword>
<dbReference type="PANTHER" id="PTHR47572:SF4">
    <property type="entry name" value="LACTONASE DRP35"/>
    <property type="match status" value="1"/>
</dbReference>
<evidence type="ECO:0000313" key="3">
    <source>
        <dbReference type="EMBL" id="KXT07342.1"/>
    </source>
</evidence>
<feature type="region of interest" description="Disordered" evidence="1">
    <location>
        <begin position="482"/>
        <end position="503"/>
    </location>
</feature>
<dbReference type="PANTHER" id="PTHR47572">
    <property type="entry name" value="LIPOPROTEIN-RELATED"/>
    <property type="match status" value="1"/>
</dbReference>
<sequence>MHTKTGTGLFRRFLQIGIYHEFHSKWTKLATRQRELALSVTALNMRSSLKTLLATSTFWTLGRGQSSTAQCSTTISASYAAPSLAEGYVARIVASNLTSPRGIKFDNQGALLVIQEGVGISVHNIVDAGNDCLSVSNSKVIVEDDSLNHGIELSEDGNTLYASNAESLYSWDYSVQNQATTSDSRTLVDGMNGTDHSSRTLLLSRQVPGMMVINRGSFENIDERALNISTGVSQIKAFNLSNITDTPYDYPTEGLRLGWGLRNDVGIAEHPSTGGIWSVENSADQLERSGDDIHEDNPAEKLNFLGYLNGTMTEEQGRNFGYPECFSAWDPEALPDFDGTVGEQFAIGDLSATNNDSLCADRQTPRLSFQAHMAPLDIVFNKAGSAAWISFHGSWNRDSPVGYKLSVVEFADGEPTENSSSTVAAKDIMSNQDLSACPSGCFRPVGLAWDQQGRLFMSSDSTGEIYVITRNDGNATNAVGTNVTIPGSTGSGTQSASPSQSSSAAGFLSEPSILGALFSAFALLL</sequence>
<proteinExistence type="predicted"/>
<dbReference type="EMBL" id="LFZN01000002">
    <property type="protein sequence ID" value="KXT07342.1"/>
    <property type="molecule type" value="Genomic_DNA"/>
</dbReference>
<gene>
    <name evidence="3" type="ORF">AC578_582</name>
</gene>
<dbReference type="OrthoDB" id="507128at2759"/>
<dbReference type="Pfam" id="PF22807">
    <property type="entry name" value="TrAA12"/>
    <property type="match status" value="1"/>
</dbReference>
<name>A0A139HYB8_9PEZI</name>
<dbReference type="SUPFAM" id="SSF50952">
    <property type="entry name" value="Soluble quinoprotein glucose dehydrogenase"/>
    <property type="match status" value="1"/>
</dbReference>
<dbReference type="InterPro" id="IPR011042">
    <property type="entry name" value="6-blade_b-propeller_TolB-like"/>
</dbReference>
<reference evidence="3 4" key="1">
    <citation type="submission" date="2015-07" db="EMBL/GenBank/DDBJ databases">
        <title>Comparative genomics of the Sigatoka disease complex on banana suggests a link between parallel evolutionary changes in Pseudocercospora fijiensis and Pseudocercospora eumusae and increased virulence on the banana host.</title>
        <authorList>
            <person name="Chang T.-C."/>
            <person name="Salvucci A."/>
            <person name="Crous P.W."/>
            <person name="Stergiopoulos I."/>
        </authorList>
    </citation>
    <scope>NUCLEOTIDE SEQUENCE [LARGE SCALE GENOMIC DNA]</scope>
    <source>
        <strain evidence="3 4">CBS 114824</strain>
    </source>
</reference>
<feature type="compositionally biased region" description="Low complexity" evidence="1">
    <location>
        <begin position="486"/>
        <end position="503"/>
    </location>
</feature>
<comment type="caution">
    <text evidence="3">The sequence shown here is derived from an EMBL/GenBank/DDBJ whole genome shotgun (WGS) entry which is preliminary data.</text>
</comment>
<dbReference type="Proteomes" id="UP000070133">
    <property type="component" value="Unassembled WGS sequence"/>
</dbReference>
<dbReference type="InterPro" id="IPR054539">
    <property type="entry name" value="Beta-prop_PDH"/>
</dbReference>